<dbReference type="InterPro" id="IPR001254">
    <property type="entry name" value="Trypsin_dom"/>
</dbReference>
<evidence type="ECO:0000313" key="14">
    <source>
        <dbReference type="Proteomes" id="UP001046870"/>
    </source>
</evidence>
<dbReference type="InterPro" id="IPR043504">
    <property type="entry name" value="Peptidase_S1_PA_chymotrypsin"/>
</dbReference>
<dbReference type="Gene3D" id="2.40.10.10">
    <property type="entry name" value="Trypsin-like serine proteases"/>
    <property type="match status" value="2"/>
</dbReference>
<dbReference type="EC" id="3.4.21.4" evidence="9"/>
<evidence type="ECO:0000256" key="7">
    <source>
        <dbReference type="ARBA" id="ARBA00023157"/>
    </source>
</evidence>
<dbReference type="InterPro" id="IPR009003">
    <property type="entry name" value="Peptidase_S1_PA"/>
</dbReference>
<dbReference type="PROSITE" id="PS00135">
    <property type="entry name" value="TRYPSIN_SER"/>
    <property type="match status" value="1"/>
</dbReference>
<comment type="catalytic activity">
    <reaction evidence="8">
        <text>Preferential cleavage: Arg-|-Xaa, Lys-|-Xaa.</text>
        <dbReference type="EC" id="3.4.21.4"/>
    </reaction>
</comment>
<dbReference type="Proteomes" id="UP001046870">
    <property type="component" value="Chromosome 2"/>
</dbReference>
<dbReference type="GO" id="GO:0006508">
    <property type="term" value="P:proteolysis"/>
    <property type="evidence" value="ECO:0007669"/>
    <property type="project" value="UniProtKB-KW"/>
</dbReference>
<dbReference type="PRINTS" id="PR00722">
    <property type="entry name" value="CHYMOTRYPSIN"/>
</dbReference>
<dbReference type="AlphaFoldDB" id="A0A9D3QGW3"/>
<evidence type="ECO:0000256" key="2">
    <source>
        <dbReference type="ARBA" id="ARBA00022670"/>
    </source>
</evidence>
<reference evidence="13" key="1">
    <citation type="submission" date="2021-01" db="EMBL/GenBank/DDBJ databases">
        <authorList>
            <person name="Zahm M."/>
            <person name="Roques C."/>
            <person name="Cabau C."/>
            <person name="Klopp C."/>
            <person name="Donnadieu C."/>
            <person name="Jouanno E."/>
            <person name="Lampietro C."/>
            <person name="Louis A."/>
            <person name="Herpin A."/>
            <person name="Echchiki A."/>
            <person name="Berthelot C."/>
            <person name="Parey E."/>
            <person name="Roest-Crollius H."/>
            <person name="Braasch I."/>
            <person name="Postlethwait J."/>
            <person name="Bobe J."/>
            <person name="Montfort J."/>
            <person name="Bouchez O."/>
            <person name="Begum T."/>
            <person name="Mejri S."/>
            <person name="Adams A."/>
            <person name="Chen W.-J."/>
            <person name="Guiguen Y."/>
        </authorList>
    </citation>
    <scope>NUCLEOTIDE SEQUENCE</scope>
    <source>
        <strain evidence="13">YG-15Mar2019-1</strain>
        <tissue evidence="13">Brain</tissue>
    </source>
</reference>
<comment type="subcellular location">
    <subcellularLocation>
        <location evidence="1">Secreted</location>
        <location evidence="1">Extracellular space</location>
    </subcellularLocation>
</comment>
<evidence type="ECO:0000256" key="1">
    <source>
        <dbReference type="ARBA" id="ARBA00004239"/>
    </source>
</evidence>
<dbReference type="CDD" id="cd00190">
    <property type="entry name" value="Tryp_SPc"/>
    <property type="match status" value="1"/>
</dbReference>
<dbReference type="OrthoDB" id="5565075at2759"/>
<evidence type="ECO:0000256" key="11">
    <source>
        <dbReference type="SAM" id="SignalP"/>
    </source>
</evidence>
<keyword evidence="6" id="KW-0865">Zymogen</keyword>
<dbReference type="SMART" id="SM00020">
    <property type="entry name" value="Tryp_SPc"/>
    <property type="match status" value="1"/>
</dbReference>
<dbReference type="FunFam" id="2.40.10.10:FF:000005">
    <property type="entry name" value="Serine protease 37"/>
    <property type="match status" value="1"/>
</dbReference>
<evidence type="ECO:0000313" key="13">
    <source>
        <dbReference type="EMBL" id="KAG7487981.1"/>
    </source>
</evidence>
<feature type="chain" id="PRO_5038854756" description="trypsin" evidence="11">
    <location>
        <begin position="21"/>
        <end position="238"/>
    </location>
</feature>
<dbReference type="Pfam" id="PF00089">
    <property type="entry name" value="Trypsin"/>
    <property type="match status" value="1"/>
</dbReference>
<organism evidence="13 14">
    <name type="scientific">Megalops atlanticus</name>
    <name type="common">Tarpon</name>
    <name type="synonym">Clupea gigantea</name>
    <dbReference type="NCBI Taxonomy" id="7932"/>
    <lineage>
        <taxon>Eukaryota</taxon>
        <taxon>Metazoa</taxon>
        <taxon>Chordata</taxon>
        <taxon>Craniata</taxon>
        <taxon>Vertebrata</taxon>
        <taxon>Euteleostomi</taxon>
        <taxon>Actinopterygii</taxon>
        <taxon>Neopterygii</taxon>
        <taxon>Teleostei</taxon>
        <taxon>Elopiformes</taxon>
        <taxon>Megalopidae</taxon>
        <taxon>Megalops</taxon>
    </lineage>
</organism>
<keyword evidence="4 10" id="KW-0378">Hydrolase</keyword>
<dbReference type="SUPFAM" id="SSF50494">
    <property type="entry name" value="Trypsin-like serine proteases"/>
    <property type="match status" value="1"/>
</dbReference>
<name>A0A9D3QGW3_MEGAT</name>
<evidence type="ECO:0000259" key="12">
    <source>
        <dbReference type="PROSITE" id="PS50240"/>
    </source>
</evidence>
<evidence type="ECO:0000256" key="4">
    <source>
        <dbReference type="ARBA" id="ARBA00022801"/>
    </source>
</evidence>
<keyword evidence="7" id="KW-1015">Disulfide bond</keyword>
<keyword evidence="14" id="KW-1185">Reference proteome</keyword>
<dbReference type="PANTHER" id="PTHR24271:SF81">
    <property type="entry name" value="GRANZYME B"/>
    <property type="match status" value="1"/>
</dbReference>
<evidence type="ECO:0000256" key="8">
    <source>
        <dbReference type="ARBA" id="ARBA00036320"/>
    </source>
</evidence>
<dbReference type="PROSITE" id="PS50240">
    <property type="entry name" value="TRYPSIN_DOM"/>
    <property type="match status" value="1"/>
</dbReference>
<protein>
    <recommendedName>
        <fullName evidence="9">trypsin</fullName>
        <ecNumber evidence="9">3.4.21.4</ecNumber>
    </recommendedName>
</protein>
<feature type="signal peptide" evidence="11">
    <location>
        <begin position="1"/>
        <end position="20"/>
    </location>
</feature>
<accession>A0A9D3QGW3</accession>
<dbReference type="PROSITE" id="PS00134">
    <property type="entry name" value="TRYPSIN_HIS"/>
    <property type="match status" value="1"/>
</dbReference>
<sequence length="238" mass="26398">MAIPLYLGLLILLLPLSSEAARMMGKIIGGQMAAPHSHPYMAYLHIHEEDGIFLCDGFLIREDFVMTAAHCKGRSIEVSLGVHDTSKKPLQKIRVEHQISHPDYNEDNMENDIMLLKLSENATLGRDVTTIGLPEGQDAKVPAQCSVSGWGRLLANKPQRPHELREVEVTVSNSEECPKEICVRGDKGPAQGDSGGPLVCDGVAHGVVSHFQIFEKDFLFVYTKISSYVPWIHKEMKK</sequence>
<keyword evidence="2 10" id="KW-0645">Protease</keyword>
<evidence type="ECO:0000256" key="6">
    <source>
        <dbReference type="ARBA" id="ARBA00023145"/>
    </source>
</evidence>
<dbReference type="PANTHER" id="PTHR24271">
    <property type="entry name" value="KALLIKREIN-RELATED"/>
    <property type="match status" value="1"/>
</dbReference>
<dbReference type="InterPro" id="IPR001314">
    <property type="entry name" value="Peptidase_S1A"/>
</dbReference>
<dbReference type="GO" id="GO:0004252">
    <property type="term" value="F:serine-type endopeptidase activity"/>
    <property type="evidence" value="ECO:0007669"/>
    <property type="project" value="UniProtKB-EC"/>
</dbReference>
<gene>
    <name evidence="13" type="ORF">MATL_G00029470</name>
</gene>
<dbReference type="InterPro" id="IPR033116">
    <property type="entry name" value="TRYPSIN_SER"/>
</dbReference>
<evidence type="ECO:0000256" key="9">
    <source>
        <dbReference type="ARBA" id="ARBA00038868"/>
    </source>
</evidence>
<dbReference type="InterPro" id="IPR018114">
    <property type="entry name" value="TRYPSIN_HIS"/>
</dbReference>
<evidence type="ECO:0000256" key="3">
    <source>
        <dbReference type="ARBA" id="ARBA00022729"/>
    </source>
</evidence>
<keyword evidence="3 11" id="KW-0732">Signal</keyword>
<feature type="domain" description="Peptidase S1" evidence="12">
    <location>
        <begin position="27"/>
        <end position="237"/>
    </location>
</feature>
<proteinExistence type="predicted"/>
<evidence type="ECO:0000256" key="5">
    <source>
        <dbReference type="ARBA" id="ARBA00022825"/>
    </source>
</evidence>
<dbReference type="GO" id="GO:0005576">
    <property type="term" value="C:extracellular region"/>
    <property type="evidence" value="ECO:0007669"/>
    <property type="project" value="UniProtKB-SubCell"/>
</dbReference>
<dbReference type="EMBL" id="JAFDVH010000002">
    <property type="protein sequence ID" value="KAG7487981.1"/>
    <property type="molecule type" value="Genomic_DNA"/>
</dbReference>
<keyword evidence="5 10" id="KW-0720">Serine protease</keyword>
<evidence type="ECO:0000256" key="10">
    <source>
        <dbReference type="RuleBase" id="RU363034"/>
    </source>
</evidence>
<comment type="caution">
    <text evidence="13">The sequence shown here is derived from an EMBL/GenBank/DDBJ whole genome shotgun (WGS) entry which is preliminary data.</text>
</comment>